<evidence type="ECO:0000256" key="1">
    <source>
        <dbReference type="SAM" id="Phobius"/>
    </source>
</evidence>
<dbReference type="InterPro" id="IPR013783">
    <property type="entry name" value="Ig-like_fold"/>
</dbReference>
<dbReference type="InterPro" id="IPR015919">
    <property type="entry name" value="Cadherin-like_sf"/>
</dbReference>
<dbReference type="EMBL" id="JANTQA010000047">
    <property type="protein sequence ID" value="KAJ3432824.1"/>
    <property type="molecule type" value="Genomic_DNA"/>
</dbReference>
<dbReference type="SUPFAM" id="SSF49313">
    <property type="entry name" value="Cadherin-like"/>
    <property type="match status" value="4"/>
</dbReference>
<gene>
    <name evidence="4" type="ORF">M0812_21767</name>
</gene>
<dbReference type="GO" id="GO:0005509">
    <property type="term" value="F:calcium ion binding"/>
    <property type="evidence" value="ECO:0007669"/>
    <property type="project" value="InterPro"/>
</dbReference>
<evidence type="ECO:0000256" key="2">
    <source>
        <dbReference type="SAM" id="SignalP"/>
    </source>
</evidence>
<keyword evidence="1" id="KW-1133">Transmembrane helix</keyword>
<protein>
    <recommendedName>
        <fullName evidence="3">Dystroglycan-type cadherin-like domain-containing protein</fullName>
    </recommendedName>
</protein>
<dbReference type="AlphaFoldDB" id="A0AAV7YTL7"/>
<proteinExistence type="predicted"/>
<name>A0AAV7YTL7_9EUKA</name>
<dbReference type="Proteomes" id="UP001146793">
    <property type="component" value="Unassembled WGS sequence"/>
</dbReference>
<evidence type="ECO:0000313" key="4">
    <source>
        <dbReference type="EMBL" id="KAJ3432824.1"/>
    </source>
</evidence>
<sequence length="582" mass="67244">MNTIQKLFTFLILITIVQNCSEIESVALTDQTLEAGRRFNFTIGTPFAPEDLATRLSYKSKKATGEELMHWINFEPETLTFSGEVPNNLCYGRFEIIVYEEGCEEENKNSFFIDITHAELISNKNAFQNEEIAFLIGSKIELKLEREWFQKNEKTKLTFQAQLKPDYNNDNPYIPLPLPEWLNFNSDEFELLLFGDIPYDFCSPVMYVQILVKDLCNKEIMEIPITITNNKPESARRIKNQTFTVGQNIQISLPKDLFLDPENSPLMSYSLFLLENDDHFNFDGSDSKIKETEKIETDIPDWLTFDTTELTLSGIIPYHFCDSRIQLRIVANDGCLVSSTEFQIKILNQAPRNTRKIDLDRVLHAGEVFKFGFGHDDFQDPDGGQVIFYSTQSDDQDLPDWLIFDYKTTSFTGTVPVGECFNYDLLLVASDLCQETNFPFRLTIINEPPTLTAKIADQYFVENRQFTFQIPRNTFSDPENSELDIIAIWIKDGEEQAGLPKWLDFDCENWIITGKPKKQTEIYLKLIAFDNCNQISDTFKIKIIKTKEQRSRSTNSATLWLVFFVGSAIGFFVIKKMQIFSF</sequence>
<keyword evidence="1" id="KW-0812">Transmembrane</keyword>
<reference evidence="4" key="1">
    <citation type="submission" date="2022-08" db="EMBL/GenBank/DDBJ databases">
        <title>Novel sulphate-reducing endosymbionts in the free-living metamonad Anaeramoeba.</title>
        <authorList>
            <person name="Jerlstrom-Hultqvist J."/>
            <person name="Cepicka I."/>
            <person name="Gallot-Lavallee L."/>
            <person name="Salas-Leiva D."/>
            <person name="Curtis B.A."/>
            <person name="Zahonova K."/>
            <person name="Pipaliya S."/>
            <person name="Dacks J."/>
            <person name="Roger A.J."/>
        </authorList>
    </citation>
    <scope>NUCLEOTIDE SEQUENCE</scope>
    <source>
        <strain evidence="4">Busselton2</strain>
    </source>
</reference>
<feature type="transmembrane region" description="Helical" evidence="1">
    <location>
        <begin position="557"/>
        <end position="574"/>
    </location>
</feature>
<feature type="domain" description="Dystroglycan-type cadherin-like" evidence="3">
    <location>
        <begin position="23"/>
        <end position="122"/>
    </location>
</feature>
<feature type="chain" id="PRO_5043630840" description="Dystroglycan-type cadherin-like domain-containing protein" evidence="2">
    <location>
        <begin position="23"/>
        <end position="582"/>
    </location>
</feature>
<dbReference type="Pfam" id="PF05345">
    <property type="entry name" value="He_PIG"/>
    <property type="match status" value="2"/>
</dbReference>
<keyword evidence="1" id="KW-0472">Membrane</keyword>
<keyword evidence="2" id="KW-0732">Signal</keyword>
<evidence type="ECO:0000259" key="3">
    <source>
        <dbReference type="SMART" id="SM00736"/>
    </source>
</evidence>
<feature type="domain" description="Dystroglycan-type cadherin-like" evidence="3">
    <location>
        <begin position="351"/>
        <end position="451"/>
    </location>
</feature>
<feature type="signal peptide" evidence="2">
    <location>
        <begin position="1"/>
        <end position="22"/>
    </location>
</feature>
<organism evidence="4 5">
    <name type="scientific">Anaeramoeba flamelloides</name>
    <dbReference type="NCBI Taxonomy" id="1746091"/>
    <lineage>
        <taxon>Eukaryota</taxon>
        <taxon>Metamonada</taxon>
        <taxon>Anaeramoebidae</taxon>
        <taxon>Anaeramoeba</taxon>
    </lineage>
</organism>
<dbReference type="SMART" id="SM00736">
    <property type="entry name" value="CADG"/>
    <property type="match status" value="2"/>
</dbReference>
<evidence type="ECO:0000313" key="5">
    <source>
        <dbReference type="Proteomes" id="UP001146793"/>
    </source>
</evidence>
<accession>A0AAV7YTL7</accession>
<dbReference type="GO" id="GO:0016020">
    <property type="term" value="C:membrane"/>
    <property type="evidence" value="ECO:0007669"/>
    <property type="project" value="InterPro"/>
</dbReference>
<dbReference type="Gene3D" id="2.60.40.10">
    <property type="entry name" value="Immunoglobulins"/>
    <property type="match status" value="4"/>
</dbReference>
<dbReference type="InterPro" id="IPR006644">
    <property type="entry name" value="Cadg"/>
</dbReference>
<comment type="caution">
    <text evidence="4">The sequence shown here is derived from an EMBL/GenBank/DDBJ whole genome shotgun (WGS) entry which is preliminary data.</text>
</comment>